<evidence type="ECO:0000256" key="1">
    <source>
        <dbReference type="SAM" id="Coils"/>
    </source>
</evidence>
<keyword evidence="4" id="KW-1185">Reference proteome</keyword>
<feature type="region of interest" description="Disordered" evidence="2">
    <location>
        <begin position="375"/>
        <end position="401"/>
    </location>
</feature>
<evidence type="ECO:0000256" key="2">
    <source>
        <dbReference type="SAM" id="MobiDB-lite"/>
    </source>
</evidence>
<evidence type="ECO:0008006" key="5">
    <source>
        <dbReference type="Google" id="ProtNLM"/>
    </source>
</evidence>
<accession>A0ABY8UC58</accession>
<dbReference type="EMBL" id="CP126216">
    <property type="protein sequence ID" value="WIA18051.1"/>
    <property type="molecule type" value="Genomic_DNA"/>
</dbReference>
<reference evidence="3 4" key="1">
    <citation type="submission" date="2023-05" db="EMBL/GenBank/DDBJ databases">
        <title>A 100% complete, gapless, phased diploid assembly of the Scenedesmus obliquus UTEX 3031 genome.</title>
        <authorList>
            <person name="Biondi T.C."/>
            <person name="Hanschen E.R."/>
            <person name="Kwon T."/>
            <person name="Eng W."/>
            <person name="Kruse C.P.S."/>
            <person name="Koehler S.I."/>
            <person name="Kunde Y."/>
            <person name="Gleasner C.D."/>
            <person name="You Mak K.T."/>
            <person name="Polle J."/>
            <person name="Hovde B.T."/>
            <person name="Starkenburg S.R."/>
        </authorList>
    </citation>
    <scope>NUCLEOTIDE SEQUENCE [LARGE SCALE GENOMIC DNA]</scope>
    <source>
        <strain evidence="3 4">DOE0152z</strain>
    </source>
</reference>
<evidence type="ECO:0000313" key="4">
    <source>
        <dbReference type="Proteomes" id="UP001244341"/>
    </source>
</evidence>
<proteinExistence type="predicted"/>
<keyword evidence="1" id="KW-0175">Coiled coil</keyword>
<name>A0ABY8UC58_TETOB</name>
<feature type="coiled-coil region" evidence="1">
    <location>
        <begin position="222"/>
        <end position="252"/>
    </location>
</feature>
<dbReference type="Proteomes" id="UP001244341">
    <property type="component" value="Chromosome 9b"/>
</dbReference>
<organism evidence="3 4">
    <name type="scientific">Tetradesmus obliquus</name>
    <name type="common">Green alga</name>
    <name type="synonym">Acutodesmus obliquus</name>
    <dbReference type="NCBI Taxonomy" id="3088"/>
    <lineage>
        <taxon>Eukaryota</taxon>
        <taxon>Viridiplantae</taxon>
        <taxon>Chlorophyta</taxon>
        <taxon>core chlorophytes</taxon>
        <taxon>Chlorophyceae</taxon>
        <taxon>CS clade</taxon>
        <taxon>Sphaeropleales</taxon>
        <taxon>Scenedesmaceae</taxon>
        <taxon>Tetradesmus</taxon>
    </lineage>
</organism>
<feature type="region of interest" description="Disordered" evidence="2">
    <location>
        <begin position="262"/>
        <end position="284"/>
    </location>
</feature>
<evidence type="ECO:0000313" key="3">
    <source>
        <dbReference type="EMBL" id="WIA18051.1"/>
    </source>
</evidence>
<protein>
    <recommendedName>
        <fullName evidence="5">Dilute domain-containing protein</fullName>
    </recommendedName>
</protein>
<gene>
    <name evidence="3" type="ORF">OEZ85_009533</name>
</gene>
<sequence>MLEVHSGRDRLVQQLQLQLDSLHWRQQQLLHENSALRCSVEGRALEPEQQSSIDAACLGPTPQQLACSAKQHLDPLLNGTHSALQQQLQELCCPSVADLLRMLPLSALAPIAVDKGMHRRIMKLTPQAAAQHWSQAVKDLQMLLYLHARSPAASCHEMSVMVHELLRWSCAVYMFNPAVLQELRDVNMATMQHQPPPAEHWRNGWQAAALSEAQRKQICAVRDFTCARLEALDAERRQLQEEQATLHAAAAAAAAAQQGAAFGDSSSSDRASNGGSGDSSSRNSGLIERQRWEVAQQLARVNSAWRMLTQLRSQFVVMVLQPVQAARIVYAIYPYMLLGGPFYQHLGDDGGFEAQGAAAACSGCYGGVDDGHSSGNNAADASNSAEADTSSSEDSKSPLLYQEEAEGLLVVMQN</sequence>
<feature type="compositionally biased region" description="Low complexity" evidence="2">
    <location>
        <begin position="375"/>
        <end position="392"/>
    </location>
</feature>